<dbReference type="WBParaSite" id="Minc3s01177g21431">
    <property type="protein sequence ID" value="Minc3s01177g21431"/>
    <property type="gene ID" value="Minc3s01177g21431"/>
</dbReference>
<dbReference type="AlphaFoldDB" id="A0A914M1X8"/>
<accession>A0A914M1X8</accession>
<evidence type="ECO:0000313" key="2">
    <source>
        <dbReference type="WBParaSite" id="Minc3s01177g21431"/>
    </source>
</evidence>
<protein>
    <submittedName>
        <fullName evidence="2">Uncharacterized protein</fullName>
    </submittedName>
</protein>
<dbReference type="Proteomes" id="UP000887563">
    <property type="component" value="Unplaced"/>
</dbReference>
<name>A0A914M1X8_MELIC</name>
<evidence type="ECO:0000313" key="1">
    <source>
        <dbReference type="Proteomes" id="UP000887563"/>
    </source>
</evidence>
<sequence length="351" mass="38485">VLGAVVVALESLPDLVVEEMVDFQRLVIVGVAVDSKKAVNEEILIIMMKEDLEMLALGIQVLVKRVRAVLVGPIMMKEAEEAFLIPLLAIQVLGVVVVALESLPILELVALETLVIVVIMKEEVVVDFLILDLETLVLEILVLEKIQMIGNKIMALEVVEEEVEEEVVVEEVVAVVEVIEEEVEEAEGFVTFSLAPEIANMEILANLNMNKAKVVETRQIIVDLVEEAVAAVMIVVVVVVVVVEEEGEVFNVTAVQVNKVMEEVVGLAVVAIVVAGSKIKAGSKAEEMEEPVSVQEDLRRVDFQIAGLEEVRVVDLEILVVEIVTERDVENQMRVLVGEDLEMKVLGMAVF</sequence>
<organism evidence="1 2">
    <name type="scientific">Meloidogyne incognita</name>
    <name type="common">Southern root-knot nematode worm</name>
    <name type="synonym">Oxyuris incognita</name>
    <dbReference type="NCBI Taxonomy" id="6306"/>
    <lineage>
        <taxon>Eukaryota</taxon>
        <taxon>Metazoa</taxon>
        <taxon>Ecdysozoa</taxon>
        <taxon>Nematoda</taxon>
        <taxon>Chromadorea</taxon>
        <taxon>Rhabditida</taxon>
        <taxon>Tylenchina</taxon>
        <taxon>Tylenchomorpha</taxon>
        <taxon>Tylenchoidea</taxon>
        <taxon>Meloidogynidae</taxon>
        <taxon>Meloidogyninae</taxon>
        <taxon>Meloidogyne</taxon>
        <taxon>Meloidogyne incognita group</taxon>
    </lineage>
</organism>
<reference evidence="2" key="1">
    <citation type="submission" date="2022-11" db="UniProtKB">
        <authorList>
            <consortium name="WormBaseParasite"/>
        </authorList>
    </citation>
    <scope>IDENTIFICATION</scope>
</reference>
<keyword evidence="1" id="KW-1185">Reference proteome</keyword>
<proteinExistence type="predicted"/>